<dbReference type="STRING" id="1185652.USDA257_c09150"/>
<dbReference type="InterPro" id="IPR001763">
    <property type="entry name" value="Rhodanese-like_dom"/>
</dbReference>
<dbReference type="PANTHER" id="PTHR44086:SF13">
    <property type="entry name" value="THIOSULFATE SULFURTRANSFERASE PSPE"/>
    <property type="match status" value="1"/>
</dbReference>
<dbReference type="eggNOG" id="COG0607">
    <property type="taxonomic scope" value="Bacteria"/>
</dbReference>
<dbReference type="KEGG" id="sfd:USDA257_c09150"/>
<name>I3X0V1_SINF2</name>
<dbReference type="PANTHER" id="PTHR44086">
    <property type="entry name" value="THIOSULFATE SULFURTRANSFERASE RDL2, MITOCHONDRIAL-RELATED"/>
    <property type="match status" value="1"/>
</dbReference>
<evidence type="ECO:0000259" key="1">
    <source>
        <dbReference type="PROSITE" id="PS50206"/>
    </source>
</evidence>
<organism evidence="2 3">
    <name type="scientific">Sinorhizobium fredii (strain USDA 257)</name>
    <dbReference type="NCBI Taxonomy" id="1185652"/>
    <lineage>
        <taxon>Bacteria</taxon>
        <taxon>Pseudomonadati</taxon>
        <taxon>Pseudomonadota</taxon>
        <taxon>Alphaproteobacteria</taxon>
        <taxon>Hyphomicrobiales</taxon>
        <taxon>Rhizobiaceae</taxon>
        <taxon>Sinorhizobium/Ensifer group</taxon>
        <taxon>Sinorhizobium</taxon>
    </lineage>
</organism>
<dbReference type="Gene3D" id="3.40.250.10">
    <property type="entry name" value="Rhodanese-like domain"/>
    <property type="match status" value="1"/>
</dbReference>
<dbReference type="Pfam" id="PF00581">
    <property type="entry name" value="Rhodanese"/>
    <property type="match status" value="1"/>
</dbReference>
<dbReference type="GO" id="GO:0004792">
    <property type="term" value="F:thiosulfate-cyanide sulfurtransferase activity"/>
    <property type="evidence" value="ECO:0007669"/>
    <property type="project" value="TreeGrafter"/>
</dbReference>
<dbReference type="PATRIC" id="fig|1185652.3.peg.951"/>
<proteinExistence type="predicted"/>
<keyword evidence="2" id="KW-0808">Transferase</keyword>
<sequence length="137" mass="14877">MLHGNYRLEEMMVKNVKDLLAEANSAVPKLSPTEAAEKMRSGDVLVVDVRDPTEVQQTGRIKGAVNVSRGMLEFRADPESQYHNPAFQKDKTILLHCASGGRSALAGKTLQEMGYTAVFNIGGFKELAEAGIDTEPA</sequence>
<dbReference type="PROSITE" id="PS50206">
    <property type="entry name" value="RHODANESE_3"/>
    <property type="match status" value="1"/>
</dbReference>
<protein>
    <submittedName>
        <fullName evidence="2">Rhodanese-like sulfurtransferase</fullName>
    </submittedName>
</protein>
<dbReference type="Proteomes" id="UP000006180">
    <property type="component" value="Chromosome"/>
</dbReference>
<dbReference type="AlphaFoldDB" id="I3X0V1"/>
<evidence type="ECO:0000313" key="3">
    <source>
        <dbReference type="Proteomes" id="UP000006180"/>
    </source>
</evidence>
<feature type="domain" description="Rhodanese" evidence="1">
    <location>
        <begin position="40"/>
        <end position="136"/>
    </location>
</feature>
<dbReference type="CDD" id="cd01447">
    <property type="entry name" value="Polysulfide_ST"/>
    <property type="match status" value="1"/>
</dbReference>
<dbReference type="SUPFAM" id="SSF52821">
    <property type="entry name" value="Rhodanese/Cell cycle control phosphatase"/>
    <property type="match status" value="1"/>
</dbReference>
<reference evidence="2 3" key="1">
    <citation type="journal article" date="2012" name="J. Bacteriol.">
        <title>Complete genome sequence of the broad-host-range strain Sinorhizobium fredii USDA257.</title>
        <authorList>
            <person name="Schuldes J."/>
            <person name="Rodriguez Orbegoso M."/>
            <person name="Schmeisser C."/>
            <person name="Krishnan H.B."/>
            <person name="Daniel R."/>
            <person name="Streit W.R."/>
        </authorList>
    </citation>
    <scope>NUCLEOTIDE SEQUENCE [LARGE SCALE GENOMIC DNA]</scope>
    <source>
        <strain evidence="2 3">USDA 257</strain>
    </source>
</reference>
<dbReference type="EMBL" id="CP003563">
    <property type="protein sequence ID" value="AFL49507.1"/>
    <property type="molecule type" value="Genomic_DNA"/>
</dbReference>
<evidence type="ECO:0000313" key="2">
    <source>
        <dbReference type="EMBL" id="AFL49507.1"/>
    </source>
</evidence>
<accession>I3X0V1</accession>
<dbReference type="InterPro" id="IPR036873">
    <property type="entry name" value="Rhodanese-like_dom_sf"/>
</dbReference>
<gene>
    <name evidence="2" type="ORF">USDA257_c09150</name>
</gene>
<dbReference type="SMART" id="SM00450">
    <property type="entry name" value="RHOD"/>
    <property type="match status" value="1"/>
</dbReference>
<dbReference type="HOGENOM" id="CLU_089574_6_1_5"/>